<keyword evidence="3" id="KW-1185">Reference proteome</keyword>
<dbReference type="Proteomes" id="UP000593560">
    <property type="component" value="Unassembled WGS sequence"/>
</dbReference>
<feature type="region of interest" description="Disordered" evidence="1">
    <location>
        <begin position="1"/>
        <end position="34"/>
    </location>
</feature>
<evidence type="ECO:0000313" key="3">
    <source>
        <dbReference type="Proteomes" id="UP000593560"/>
    </source>
</evidence>
<name>A0A7J9H9C5_9ROSI</name>
<protein>
    <submittedName>
        <fullName evidence="2">Uncharacterized protein</fullName>
    </submittedName>
</protein>
<comment type="caution">
    <text evidence="2">The sequence shown here is derived from an EMBL/GenBank/DDBJ whole genome shotgun (WGS) entry which is preliminary data.</text>
</comment>
<reference evidence="2 3" key="1">
    <citation type="journal article" date="2019" name="Genome Biol. Evol.">
        <title>Insights into the evolution of the New World diploid cottons (Gossypium, subgenus Houzingenia) based on genome sequencing.</title>
        <authorList>
            <person name="Grover C.E."/>
            <person name="Arick M.A. 2nd"/>
            <person name="Thrash A."/>
            <person name="Conover J.L."/>
            <person name="Sanders W.S."/>
            <person name="Peterson D.G."/>
            <person name="Frelichowski J.E."/>
            <person name="Scheffler J.A."/>
            <person name="Scheffler B.E."/>
            <person name="Wendel J.F."/>
        </authorList>
    </citation>
    <scope>NUCLEOTIDE SEQUENCE [LARGE SCALE GENOMIC DNA]</scope>
    <source>
        <strain evidence="2">0</strain>
        <tissue evidence="2">Leaf</tissue>
    </source>
</reference>
<accession>A0A7J9H9C5</accession>
<dbReference type="OrthoDB" id="1738855at2759"/>
<dbReference type="AlphaFoldDB" id="A0A7J9H9C5"/>
<evidence type="ECO:0000256" key="1">
    <source>
        <dbReference type="SAM" id="MobiDB-lite"/>
    </source>
</evidence>
<dbReference type="PANTHER" id="PTHR34969:SF1">
    <property type="entry name" value="TH1 DOMAIN-CONTAINING PROTEIN"/>
    <property type="match status" value="1"/>
</dbReference>
<gene>
    <name evidence="2" type="ORF">Gohar_005816</name>
</gene>
<feature type="compositionally biased region" description="Basic and acidic residues" evidence="1">
    <location>
        <begin position="1"/>
        <end position="24"/>
    </location>
</feature>
<dbReference type="EMBL" id="JABFAD010000008">
    <property type="protein sequence ID" value="MBA0806362.1"/>
    <property type="molecule type" value="Genomic_DNA"/>
</dbReference>
<sequence length="113" mass="13274">MNDSDAPKFDNDERQEDTRMRLRPSDSNVTEDQEPFMGVKVRRKASRRHEYKGDYMDIPSRPYLMKILQKQGYLTLFVICSVKSHISQLLLFNLSVKSQFGFDMIRLLMPVLA</sequence>
<dbReference type="PANTHER" id="PTHR34969">
    <property type="entry name" value="OS01G0621700 PROTEIN"/>
    <property type="match status" value="1"/>
</dbReference>
<organism evidence="2 3">
    <name type="scientific">Gossypium harknessii</name>
    <dbReference type="NCBI Taxonomy" id="34285"/>
    <lineage>
        <taxon>Eukaryota</taxon>
        <taxon>Viridiplantae</taxon>
        <taxon>Streptophyta</taxon>
        <taxon>Embryophyta</taxon>
        <taxon>Tracheophyta</taxon>
        <taxon>Spermatophyta</taxon>
        <taxon>Magnoliopsida</taxon>
        <taxon>eudicotyledons</taxon>
        <taxon>Gunneridae</taxon>
        <taxon>Pentapetalae</taxon>
        <taxon>rosids</taxon>
        <taxon>malvids</taxon>
        <taxon>Malvales</taxon>
        <taxon>Malvaceae</taxon>
        <taxon>Malvoideae</taxon>
        <taxon>Gossypium</taxon>
    </lineage>
</organism>
<proteinExistence type="predicted"/>
<evidence type="ECO:0000313" key="2">
    <source>
        <dbReference type="EMBL" id="MBA0806362.1"/>
    </source>
</evidence>